<evidence type="ECO:0000313" key="2">
    <source>
        <dbReference type="EMBL" id="SNT64292.1"/>
    </source>
</evidence>
<reference evidence="2 3" key="1">
    <citation type="submission" date="2017-06" db="EMBL/GenBank/DDBJ databases">
        <authorList>
            <person name="Kim H.J."/>
            <person name="Triplett B.A."/>
        </authorList>
    </citation>
    <scope>NUCLEOTIDE SEQUENCE [LARGE SCALE GENOMIC DNA]</scope>
    <source>
        <strain evidence="2 3">CGMCC 4.5593</strain>
    </source>
</reference>
<sequence>FQQAKNEAGLDQYQARDWRAWYAHITLSMATHALLVVAKSLATQANPASRRTC</sequence>
<evidence type="ECO:0000256" key="1">
    <source>
        <dbReference type="SAM" id="Phobius"/>
    </source>
</evidence>
<keyword evidence="1" id="KW-1133">Transmembrane helix</keyword>
<gene>
    <name evidence="2" type="ORF">SAMN05421812_116187</name>
</gene>
<dbReference type="AlphaFoldDB" id="A0A239PBJ5"/>
<dbReference type="EMBL" id="FZPH01000016">
    <property type="protein sequence ID" value="SNT64292.1"/>
    <property type="molecule type" value="Genomic_DNA"/>
</dbReference>
<protein>
    <recommendedName>
        <fullName evidence="4">Transposase DDE domain-containing protein</fullName>
    </recommendedName>
</protein>
<keyword evidence="3" id="KW-1185">Reference proteome</keyword>
<dbReference type="Proteomes" id="UP000198362">
    <property type="component" value="Unassembled WGS sequence"/>
</dbReference>
<feature type="non-terminal residue" evidence="2">
    <location>
        <position position="1"/>
    </location>
</feature>
<accession>A0A239PBJ5</accession>
<proteinExistence type="predicted"/>
<evidence type="ECO:0008006" key="4">
    <source>
        <dbReference type="Google" id="ProtNLM"/>
    </source>
</evidence>
<keyword evidence="1" id="KW-0812">Transmembrane</keyword>
<evidence type="ECO:0000313" key="3">
    <source>
        <dbReference type="Proteomes" id="UP000198362"/>
    </source>
</evidence>
<keyword evidence="1" id="KW-0472">Membrane</keyword>
<name>A0A239PBJ5_9ACTN</name>
<feature type="transmembrane region" description="Helical" evidence="1">
    <location>
        <begin position="20"/>
        <end position="42"/>
    </location>
</feature>
<organism evidence="2 3">
    <name type="scientific">Asanoa hainanensis</name>
    <dbReference type="NCBI Taxonomy" id="560556"/>
    <lineage>
        <taxon>Bacteria</taxon>
        <taxon>Bacillati</taxon>
        <taxon>Actinomycetota</taxon>
        <taxon>Actinomycetes</taxon>
        <taxon>Micromonosporales</taxon>
        <taxon>Micromonosporaceae</taxon>
        <taxon>Asanoa</taxon>
    </lineage>
</organism>